<evidence type="ECO:0000313" key="1">
    <source>
        <dbReference type="EMBL" id="WZN64027.1"/>
    </source>
</evidence>
<organism evidence="1 2">
    <name type="scientific">Chloropicon roscoffensis</name>
    <dbReference type="NCBI Taxonomy" id="1461544"/>
    <lineage>
        <taxon>Eukaryota</taxon>
        <taxon>Viridiplantae</taxon>
        <taxon>Chlorophyta</taxon>
        <taxon>Chloropicophyceae</taxon>
        <taxon>Chloropicales</taxon>
        <taxon>Chloropicaceae</taxon>
        <taxon>Chloropicon</taxon>
    </lineage>
</organism>
<accession>A0AAX4PCG1</accession>
<reference evidence="1 2" key="1">
    <citation type="submission" date="2024-03" db="EMBL/GenBank/DDBJ databases">
        <title>Complete genome sequence of the green alga Chloropicon roscoffensis RCC1871.</title>
        <authorList>
            <person name="Lemieux C."/>
            <person name="Pombert J.-F."/>
            <person name="Otis C."/>
            <person name="Turmel M."/>
        </authorList>
    </citation>
    <scope>NUCLEOTIDE SEQUENCE [LARGE SCALE GENOMIC DNA]</scope>
    <source>
        <strain evidence="1 2">RCC1871</strain>
    </source>
</reference>
<evidence type="ECO:0000313" key="2">
    <source>
        <dbReference type="Proteomes" id="UP001472866"/>
    </source>
</evidence>
<dbReference type="EMBL" id="CP151508">
    <property type="protein sequence ID" value="WZN64027.1"/>
    <property type="molecule type" value="Genomic_DNA"/>
</dbReference>
<dbReference type="AlphaFoldDB" id="A0AAX4PCG1"/>
<dbReference type="Proteomes" id="UP001472866">
    <property type="component" value="Chromosome 08"/>
</dbReference>
<sequence>MPLSTKKGKCKVERTLLPEGAQATMSAILNEVARAAEDGLVTKKEYEETKVAFLEAKRNQIERSVELHNDFLRQRLEREEAARVDLDLKKSKFQVEVHRFQAVMGSSAVTRRAKESAEAQFLARMGFEQIVGYPGGSPPKG</sequence>
<proteinExistence type="predicted"/>
<protein>
    <submittedName>
        <fullName evidence="1">Uncharacterized protein</fullName>
    </submittedName>
</protein>
<gene>
    <name evidence="1" type="ORF">HKI87_08g55810</name>
</gene>
<name>A0AAX4PCG1_9CHLO</name>
<keyword evidence="2" id="KW-1185">Reference proteome</keyword>